<dbReference type="Gene3D" id="3.40.50.10540">
    <property type="entry name" value="Crotonobetainyl-coa:carnitine coa-transferase, domain 1"/>
    <property type="match status" value="1"/>
</dbReference>
<accession>A0A6S7BKV9</accession>
<dbReference type="GO" id="GO:0008410">
    <property type="term" value="F:CoA-transferase activity"/>
    <property type="evidence" value="ECO:0007669"/>
    <property type="project" value="TreeGrafter"/>
</dbReference>
<dbReference type="InterPro" id="IPR050483">
    <property type="entry name" value="CoA-transferase_III_domain"/>
</dbReference>
<dbReference type="InterPro" id="IPR044855">
    <property type="entry name" value="CoA-Trfase_III_dom3_sf"/>
</dbReference>
<evidence type="ECO:0000313" key="2">
    <source>
        <dbReference type="EMBL" id="CAB3802464.1"/>
    </source>
</evidence>
<dbReference type="EC" id="2.8.3.19" evidence="2"/>
<dbReference type="Proteomes" id="UP000494365">
    <property type="component" value="Unassembled WGS sequence"/>
</dbReference>
<dbReference type="Gene3D" id="3.30.1540.10">
    <property type="entry name" value="formyl-coa transferase, domain 3"/>
    <property type="match status" value="1"/>
</dbReference>
<dbReference type="AlphaFoldDB" id="A0A6S7BKV9"/>
<keyword evidence="3" id="KW-1185">Reference proteome</keyword>
<dbReference type="PANTHER" id="PTHR48207">
    <property type="entry name" value="SUCCINATE--HYDROXYMETHYLGLUTARATE COA-TRANSFERASE"/>
    <property type="match status" value="1"/>
</dbReference>
<dbReference type="InterPro" id="IPR003673">
    <property type="entry name" value="CoA-Trfase_fam_III"/>
</dbReference>
<dbReference type="InterPro" id="IPR023606">
    <property type="entry name" value="CoA-Trfase_III_dom_1_sf"/>
</dbReference>
<keyword evidence="1 2" id="KW-0808">Transferase</keyword>
<evidence type="ECO:0000313" key="3">
    <source>
        <dbReference type="Proteomes" id="UP000494365"/>
    </source>
</evidence>
<protein>
    <submittedName>
        <fullName evidence="2">Acetyl-CoA:oxalate CoA-transferase</fullName>
        <ecNumber evidence="2">2.8.3.19</ecNumber>
    </submittedName>
</protein>
<proteinExistence type="predicted"/>
<name>A0A6S7BKV9_9BURK</name>
<dbReference type="Pfam" id="PF02515">
    <property type="entry name" value="CoA_transf_3"/>
    <property type="match status" value="1"/>
</dbReference>
<gene>
    <name evidence="2" type="primary">uctC_4</name>
    <name evidence="2" type="ORF">LMG28614_05614</name>
</gene>
<dbReference type="RefSeq" id="WP_175152627.1">
    <property type="nucleotide sequence ID" value="NZ_CADIKK010000033.1"/>
</dbReference>
<dbReference type="PANTHER" id="PTHR48207:SF3">
    <property type="entry name" value="SUCCINATE--HYDROXYMETHYLGLUTARATE COA-TRANSFERASE"/>
    <property type="match status" value="1"/>
</dbReference>
<evidence type="ECO:0000256" key="1">
    <source>
        <dbReference type="ARBA" id="ARBA00022679"/>
    </source>
</evidence>
<reference evidence="2 3" key="1">
    <citation type="submission" date="2020-04" db="EMBL/GenBank/DDBJ databases">
        <authorList>
            <person name="De Canck E."/>
        </authorList>
    </citation>
    <scope>NUCLEOTIDE SEQUENCE [LARGE SCALE GENOMIC DNA]</scope>
    <source>
        <strain evidence="2 3">LMG 28614</strain>
    </source>
</reference>
<sequence>MNNHLALEGVKVIEICNVAAGPYCGMLLADMGADVVKIEHPEGGDSLRSWPPITDGFSENFASLNRNKRSITLNLKDADDVRLAKVLISDADVLIENNRPGVMDRLGLGYSAFTDLNPRLLYCSISAYGQSGPRSQEGGFDLTLQAMSGIMSITGEAGGAPVKCGVPLADFSAGLYAAFSIAAELRRVAESGHGSHIDISMLGATLGIAALQTSEYFGSGRDPVKMGSAHPRNAPYQVFHCRDGYFGMAAGNNGLWAAVCRAVGHPEWLDDDRFTTPSNRARHQDQLRGLLEAIFSDDGAPFWLDKFRAAGVPCAPINRYSDVLADPQVEHMQWVKPLTLPNGVETRTFGSPISLSGRGLPIRRAPPALGEHSDEIIADIKERHAEEKQ</sequence>
<dbReference type="SUPFAM" id="SSF89796">
    <property type="entry name" value="CoA-transferase family III (CaiB/BaiF)"/>
    <property type="match status" value="1"/>
</dbReference>
<dbReference type="EMBL" id="CADIKK010000033">
    <property type="protein sequence ID" value="CAB3802464.1"/>
    <property type="molecule type" value="Genomic_DNA"/>
</dbReference>
<organism evidence="2 3">
    <name type="scientific">Paraburkholderia ultramafica</name>
    <dbReference type="NCBI Taxonomy" id="1544867"/>
    <lineage>
        <taxon>Bacteria</taxon>
        <taxon>Pseudomonadati</taxon>
        <taxon>Pseudomonadota</taxon>
        <taxon>Betaproteobacteria</taxon>
        <taxon>Burkholderiales</taxon>
        <taxon>Burkholderiaceae</taxon>
        <taxon>Paraburkholderia</taxon>
    </lineage>
</organism>